<name>A0A1W2DW62_9SPHI</name>
<reference evidence="5 6" key="1">
    <citation type="submission" date="2017-04" db="EMBL/GenBank/DDBJ databases">
        <authorList>
            <person name="Afonso C.L."/>
            <person name="Miller P.J."/>
            <person name="Scott M.A."/>
            <person name="Spackman E."/>
            <person name="Goraichik I."/>
            <person name="Dimitrov K.M."/>
            <person name="Suarez D.L."/>
            <person name="Swayne D.E."/>
        </authorList>
    </citation>
    <scope>NUCLEOTIDE SEQUENCE [LARGE SCALE GENOMIC DNA]</scope>
    <source>
        <strain evidence="5 6">DSM 19625</strain>
    </source>
</reference>
<sequence>MKTDINNFEDIVWFVDSFYRKVQSDDLIGPVFDAVIIDWKPHLEKMYKFWNAALFGIPGFRGNPFARHAPLSLKKEHFDRWLLLFNKTIDDQYEGSMANETKRRAQVMAEMFLERLENMNGGAGKVIV</sequence>
<dbReference type="InterPro" id="IPR009050">
    <property type="entry name" value="Globin-like_sf"/>
</dbReference>
<dbReference type="AlphaFoldDB" id="A0A1W2DW62"/>
<keyword evidence="2" id="KW-0349">Heme</keyword>
<dbReference type="GO" id="GO:0019825">
    <property type="term" value="F:oxygen binding"/>
    <property type="evidence" value="ECO:0007669"/>
    <property type="project" value="InterPro"/>
</dbReference>
<dbReference type="Pfam" id="PF01152">
    <property type="entry name" value="Bac_globin"/>
    <property type="match status" value="1"/>
</dbReference>
<keyword evidence="3" id="KW-0479">Metal-binding</keyword>
<keyword evidence="4" id="KW-0408">Iron</keyword>
<dbReference type="GO" id="GO:0020037">
    <property type="term" value="F:heme binding"/>
    <property type="evidence" value="ECO:0007669"/>
    <property type="project" value="InterPro"/>
</dbReference>
<dbReference type="CDD" id="cd08916">
    <property type="entry name" value="TrHb3_P"/>
    <property type="match status" value="1"/>
</dbReference>
<dbReference type="RefSeq" id="WP_084290316.1">
    <property type="nucleotide sequence ID" value="NZ_FWYB01000008.1"/>
</dbReference>
<protein>
    <submittedName>
        <fullName evidence="5">Hemoglobin</fullName>
    </submittedName>
</protein>
<dbReference type="OrthoDB" id="25954at2"/>
<accession>A0A1W2DW62</accession>
<dbReference type="EMBL" id="FWYB01000008">
    <property type="protein sequence ID" value="SMD01795.1"/>
    <property type="molecule type" value="Genomic_DNA"/>
</dbReference>
<dbReference type="Proteomes" id="UP000192678">
    <property type="component" value="Unassembled WGS sequence"/>
</dbReference>
<dbReference type="Gene3D" id="1.10.490.10">
    <property type="entry name" value="Globins"/>
    <property type="match status" value="1"/>
</dbReference>
<evidence type="ECO:0000313" key="6">
    <source>
        <dbReference type="Proteomes" id="UP000192678"/>
    </source>
</evidence>
<dbReference type="InterPro" id="IPR001486">
    <property type="entry name" value="Hemoglobin_trunc"/>
</dbReference>
<gene>
    <name evidence="5" type="ORF">SAMN04488101_108216</name>
</gene>
<organism evidence="5 6">
    <name type="scientific">Pedobacter nyackensis</name>
    <dbReference type="NCBI Taxonomy" id="475255"/>
    <lineage>
        <taxon>Bacteria</taxon>
        <taxon>Pseudomonadati</taxon>
        <taxon>Bacteroidota</taxon>
        <taxon>Sphingobacteriia</taxon>
        <taxon>Sphingobacteriales</taxon>
        <taxon>Sphingobacteriaceae</taxon>
        <taxon>Pedobacter</taxon>
    </lineage>
</organism>
<proteinExistence type="predicted"/>
<dbReference type="STRING" id="475255.SAMN04488101_108216"/>
<keyword evidence="1" id="KW-0813">Transport</keyword>
<dbReference type="SUPFAM" id="SSF46458">
    <property type="entry name" value="Globin-like"/>
    <property type="match status" value="1"/>
</dbReference>
<evidence type="ECO:0000313" key="5">
    <source>
        <dbReference type="EMBL" id="SMD01795.1"/>
    </source>
</evidence>
<dbReference type="InterPro" id="IPR012292">
    <property type="entry name" value="Globin/Proto"/>
</dbReference>
<evidence type="ECO:0000256" key="3">
    <source>
        <dbReference type="ARBA" id="ARBA00022723"/>
    </source>
</evidence>
<keyword evidence="6" id="KW-1185">Reference proteome</keyword>
<evidence type="ECO:0000256" key="1">
    <source>
        <dbReference type="ARBA" id="ARBA00022448"/>
    </source>
</evidence>
<evidence type="ECO:0000256" key="2">
    <source>
        <dbReference type="ARBA" id="ARBA00022617"/>
    </source>
</evidence>
<evidence type="ECO:0000256" key="4">
    <source>
        <dbReference type="ARBA" id="ARBA00023004"/>
    </source>
</evidence>
<dbReference type="GO" id="GO:0046872">
    <property type="term" value="F:metal ion binding"/>
    <property type="evidence" value="ECO:0007669"/>
    <property type="project" value="UniProtKB-KW"/>
</dbReference>